<dbReference type="EMBL" id="CP003051">
    <property type="protein sequence ID" value="AGA90263.1"/>
    <property type="molecule type" value="Genomic_DNA"/>
</dbReference>
<feature type="region of interest" description="Disordered" evidence="1">
    <location>
        <begin position="82"/>
        <end position="110"/>
    </location>
</feature>
<organism evidence="2 3">
    <name type="scientific">Thioflavicoccus mobilis 8321</name>
    <dbReference type="NCBI Taxonomy" id="765912"/>
    <lineage>
        <taxon>Bacteria</taxon>
        <taxon>Pseudomonadati</taxon>
        <taxon>Pseudomonadota</taxon>
        <taxon>Gammaproteobacteria</taxon>
        <taxon>Chromatiales</taxon>
        <taxon>Chromatiaceae</taxon>
        <taxon>Thioflavicoccus</taxon>
    </lineage>
</organism>
<accession>L0GU19</accession>
<keyword evidence="3" id="KW-1185">Reference proteome</keyword>
<evidence type="ECO:0000313" key="3">
    <source>
        <dbReference type="Proteomes" id="UP000010816"/>
    </source>
</evidence>
<dbReference type="PIRSF" id="PIRSF028538">
    <property type="entry name" value="DUF1820"/>
    <property type="match status" value="1"/>
</dbReference>
<dbReference type="KEGG" id="tmb:Thimo_1473"/>
<gene>
    <name evidence="2" type="ORF">Thimo_1473</name>
</gene>
<evidence type="ECO:0000313" key="2">
    <source>
        <dbReference type="EMBL" id="AGA90263.1"/>
    </source>
</evidence>
<dbReference type="RefSeq" id="WP_015280405.1">
    <property type="nucleotide sequence ID" value="NC_019940.1"/>
</dbReference>
<dbReference type="AlphaFoldDB" id="L0GU19"/>
<dbReference type="InterPro" id="IPR014949">
    <property type="entry name" value="DUF1820"/>
</dbReference>
<sequence>MRVFRVAFFNQGKVYEVYARRVRQSELYGFIEIEEILFGEASSVLVDPAEERLKTEFKGVQRSMIPIHAVVRIDEVAKEGTGKIHEVGERSNVTPFPSPSLYAPSKDKDT</sequence>
<proteinExistence type="predicted"/>
<dbReference type="OrthoDB" id="5641137at2"/>
<evidence type="ECO:0008006" key="4">
    <source>
        <dbReference type="Google" id="ProtNLM"/>
    </source>
</evidence>
<dbReference type="HOGENOM" id="CLU_160631_0_0_6"/>
<dbReference type="eggNOG" id="COG4517">
    <property type="taxonomic scope" value="Bacteria"/>
</dbReference>
<dbReference type="Proteomes" id="UP000010816">
    <property type="component" value="Chromosome"/>
</dbReference>
<protein>
    <recommendedName>
        <fullName evidence="4">DUF1820 domain-containing protein</fullName>
    </recommendedName>
</protein>
<dbReference type="Pfam" id="PF08850">
    <property type="entry name" value="DUF1820"/>
    <property type="match status" value="1"/>
</dbReference>
<evidence type="ECO:0000256" key="1">
    <source>
        <dbReference type="SAM" id="MobiDB-lite"/>
    </source>
</evidence>
<name>L0GU19_9GAMM</name>
<reference evidence="2 3" key="1">
    <citation type="submission" date="2011-09" db="EMBL/GenBank/DDBJ databases">
        <title>Complete sequence of chromosome of Thioflavicoccus mobilis 8321.</title>
        <authorList>
            <consortium name="US DOE Joint Genome Institute"/>
            <person name="Lucas S."/>
            <person name="Han J."/>
            <person name="Lapidus A."/>
            <person name="Cheng J.-F."/>
            <person name="Goodwin L."/>
            <person name="Pitluck S."/>
            <person name="Peters L."/>
            <person name="Ovchinnikova G."/>
            <person name="Lu M."/>
            <person name="Detter J.C."/>
            <person name="Han C."/>
            <person name="Tapia R."/>
            <person name="Land M."/>
            <person name="Hauser L."/>
            <person name="Kyrpides N."/>
            <person name="Ivanova N."/>
            <person name="Pagani I."/>
            <person name="Vogl K."/>
            <person name="Liu Z."/>
            <person name="Imhoff J."/>
            <person name="Thiel V."/>
            <person name="Frigaard N.-U."/>
            <person name="Bryant D."/>
            <person name="Woyke T."/>
        </authorList>
    </citation>
    <scope>NUCLEOTIDE SEQUENCE [LARGE SCALE GENOMIC DNA]</scope>
    <source>
        <strain evidence="2 3">8321</strain>
    </source>
</reference>
<dbReference type="STRING" id="765912.Thimo_1473"/>